<feature type="region of interest" description="Disordered" evidence="1">
    <location>
        <begin position="147"/>
        <end position="276"/>
    </location>
</feature>
<sequence>MDTRLYEEQKLISPVIRNLTVASTSKTTVSVKCNKYRKSCRLHQLLDKPEPIMIRYAVNVGRSPPKCKLYRKSCKGQNATAQTPLSSVINGAERMAAFVDEAAASSSFFWKLTTLLVPNMVSTTSTAVDKPCIRYRKSCKDRQSKIVMAPPLDSQQIPGGQLPPRTQRGAQPCKLYRKSCRRDQKLVDRPTTAAMDEQQSRNATLSQKAVKETRGSTANKNASKNGRTNQSTDEPKGKKSASTSANSSSKKKNAKATKAKAKKTCSKKKSNKSTAADRSFVIPQTLKLSCNRYRKSCQEEAKKLLLAKHEQATQRVNDSSFPTTPSSPPTVISAAGQSIRTATTRPPTVKCSRYRKTCKHESLAPISIPDIVAKRPTPKCPKYRKSCNASTPVILKPSAATEQQATMITIVTEQDLRDIKPSVSKCNRYRLSCQKLMKGNASNGATPPTTYE</sequence>
<proteinExistence type="predicted"/>
<gene>
    <name evidence="2" type="ORF">SBAD_LOCUS12112</name>
</gene>
<reference evidence="2 3" key="2">
    <citation type="submission" date="2018-11" db="EMBL/GenBank/DDBJ databases">
        <authorList>
            <consortium name="Pathogen Informatics"/>
        </authorList>
    </citation>
    <scope>NUCLEOTIDE SEQUENCE [LARGE SCALE GENOMIC DNA]</scope>
</reference>
<evidence type="ECO:0000313" key="2">
    <source>
        <dbReference type="EMBL" id="VDP45581.1"/>
    </source>
</evidence>
<feature type="compositionally biased region" description="Basic residues" evidence="1">
    <location>
        <begin position="249"/>
        <end position="271"/>
    </location>
</feature>
<dbReference type="WBParaSite" id="SBAD_0001251701-mRNA-1">
    <property type="protein sequence ID" value="SBAD_0001251701-mRNA-1"/>
    <property type="gene ID" value="SBAD_0001251701"/>
</dbReference>
<dbReference type="Proteomes" id="UP000270296">
    <property type="component" value="Unassembled WGS sequence"/>
</dbReference>
<reference evidence="4" key="1">
    <citation type="submission" date="2016-06" db="UniProtKB">
        <authorList>
            <consortium name="WormBaseParasite"/>
        </authorList>
    </citation>
    <scope>IDENTIFICATION</scope>
</reference>
<organism evidence="4">
    <name type="scientific">Soboliphyme baturini</name>
    <dbReference type="NCBI Taxonomy" id="241478"/>
    <lineage>
        <taxon>Eukaryota</taxon>
        <taxon>Metazoa</taxon>
        <taxon>Ecdysozoa</taxon>
        <taxon>Nematoda</taxon>
        <taxon>Enoplea</taxon>
        <taxon>Dorylaimia</taxon>
        <taxon>Dioctophymatida</taxon>
        <taxon>Dioctophymatoidea</taxon>
        <taxon>Soboliphymatidae</taxon>
        <taxon>Soboliphyme</taxon>
    </lineage>
</organism>
<keyword evidence="3" id="KW-1185">Reference proteome</keyword>
<name>A0A183J8B4_9BILA</name>
<feature type="compositionally biased region" description="Polar residues" evidence="1">
    <location>
        <begin position="215"/>
        <end position="232"/>
    </location>
</feature>
<dbReference type="EMBL" id="UZAM01017014">
    <property type="protein sequence ID" value="VDP45581.1"/>
    <property type="molecule type" value="Genomic_DNA"/>
</dbReference>
<protein>
    <submittedName>
        <fullName evidence="4">Cyclin-A2</fullName>
    </submittedName>
</protein>
<evidence type="ECO:0000313" key="4">
    <source>
        <dbReference type="WBParaSite" id="SBAD_0001251701-mRNA-1"/>
    </source>
</evidence>
<evidence type="ECO:0000313" key="3">
    <source>
        <dbReference type="Proteomes" id="UP000270296"/>
    </source>
</evidence>
<evidence type="ECO:0000256" key="1">
    <source>
        <dbReference type="SAM" id="MobiDB-lite"/>
    </source>
</evidence>
<accession>A0A183J8B4</accession>
<dbReference type="AlphaFoldDB" id="A0A183J8B4"/>